<proteinExistence type="predicted"/>
<gene>
    <name evidence="2" type="ORF">IPOD504_LOCUS4443</name>
</gene>
<feature type="region of interest" description="Disordered" evidence="1">
    <location>
        <begin position="32"/>
        <end position="55"/>
    </location>
</feature>
<keyword evidence="3" id="KW-1185">Reference proteome</keyword>
<evidence type="ECO:0000256" key="1">
    <source>
        <dbReference type="SAM" id="MobiDB-lite"/>
    </source>
</evidence>
<feature type="region of interest" description="Disordered" evidence="1">
    <location>
        <begin position="76"/>
        <end position="98"/>
    </location>
</feature>
<protein>
    <submittedName>
        <fullName evidence="2">Uncharacterized protein</fullName>
    </submittedName>
</protein>
<feature type="non-terminal residue" evidence="2">
    <location>
        <position position="1"/>
    </location>
</feature>
<accession>A0ABN8I0V2</accession>
<name>A0ABN8I0V2_9NEOP</name>
<dbReference type="EMBL" id="OW152827">
    <property type="protein sequence ID" value="CAH2043780.1"/>
    <property type="molecule type" value="Genomic_DNA"/>
</dbReference>
<reference evidence="2" key="1">
    <citation type="submission" date="2022-03" db="EMBL/GenBank/DDBJ databases">
        <authorList>
            <person name="Martin H S."/>
        </authorList>
    </citation>
    <scope>NUCLEOTIDE SEQUENCE</scope>
</reference>
<evidence type="ECO:0000313" key="2">
    <source>
        <dbReference type="EMBL" id="CAH2043780.1"/>
    </source>
</evidence>
<sequence length="151" mass="16448">MPDIASITRHKGSVACEGSKALARRALITARAALSPRPRPQRSRHIHSDSTAAEPPCLQPEIMRCLTLESRRAAGADHARALPAPLPPTREPLHTNFTSTSTESIVIHSWKAVERGERSEAVIIKRRSGMVAVAGKTRLLHPFSKVFGDHA</sequence>
<dbReference type="Proteomes" id="UP000837857">
    <property type="component" value="Chromosome 15"/>
</dbReference>
<evidence type="ECO:0000313" key="3">
    <source>
        <dbReference type="Proteomes" id="UP000837857"/>
    </source>
</evidence>
<organism evidence="2 3">
    <name type="scientific">Iphiclides podalirius</name>
    <name type="common">scarce swallowtail</name>
    <dbReference type="NCBI Taxonomy" id="110791"/>
    <lineage>
        <taxon>Eukaryota</taxon>
        <taxon>Metazoa</taxon>
        <taxon>Ecdysozoa</taxon>
        <taxon>Arthropoda</taxon>
        <taxon>Hexapoda</taxon>
        <taxon>Insecta</taxon>
        <taxon>Pterygota</taxon>
        <taxon>Neoptera</taxon>
        <taxon>Endopterygota</taxon>
        <taxon>Lepidoptera</taxon>
        <taxon>Glossata</taxon>
        <taxon>Ditrysia</taxon>
        <taxon>Papilionoidea</taxon>
        <taxon>Papilionidae</taxon>
        <taxon>Papilioninae</taxon>
        <taxon>Iphiclides</taxon>
    </lineage>
</organism>